<name>A0ACC3DKU8_9PEZI</name>
<organism evidence="1 2">
    <name type="scientific">Coniosporium uncinatum</name>
    <dbReference type="NCBI Taxonomy" id="93489"/>
    <lineage>
        <taxon>Eukaryota</taxon>
        <taxon>Fungi</taxon>
        <taxon>Dikarya</taxon>
        <taxon>Ascomycota</taxon>
        <taxon>Pezizomycotina</taxon>
        <taxon>Dothideomycetes</taxon>
        <taxon>Dothideomycetes incertae sedis</taxon>
        <taxon>Coniosporium</taxon>
    </lineage>
</organism>
<dbReference type="EMBL" id="JAWDJW010003174">
    <property type="protein sequence ID" value="KAK3077139.1"/>
    <property type="molecule type" value="Genomic_DNA"/>
</dbReference>
<keyword evidence="2" id="KW-1185">Reference proteome</keyword>
<proteinExistence type="predicted"/>
<sequence>MAAQSKLPTSFQPTERAFRRMVNELPGLYLQHRTKISRAVYLTLFVALISRIRNAISEQKAASQRAASTRSRGGTGPSAGEATGKKKVEINRDFFRNLMKLLKIVIPGWRSKELRLLISHSIFLVLRTLLSLYVAELDGRLVSNLVRGKGRDFLTGLVWWMTMAVPATFTNSMMTFYTLSALDDRIKNADQLITVDVAKFSNSLAELYSNVAKPVLDIVIYNYSLSRSVGGEGLFFMSLIVQLSASVMRALTPPFGKYVADEARLEGEFRFQHSRLIDYSEEVALYHGHEAEKDTLDKGYFTLIKHVNRILRRRLYHGIMEDFVIKYFWGALGLMLCSVPVFFKVPGMAANSTGDRTESMLSSFPVRQAVTDPNRLRNEPAYAALIL</sequence>
<comment type="caution">
    <text evidence="1">The sequence shown here is derived from an EMBL/GenBank/DDBJ whole genome shotgun (WGS) entry which is preliminary data.</text>
</comment>
<evidence type="ECO:0000313" key="2">
    <source>
        <dbReference type="Proteomes" id="UP001186974"/>
    </source>
</evidence>
<evidence type="ECO:0000313" key="1">
    <source>
        <dbReference type="EMBL" id="KAK3077139.1"/>
    </source>
</evidence>
<dbReference type="Proteomes" id="UP001186974">
    <property type="component" value="Unassembled WGS sequence"/>
</dbReference>
<protein>
    <submittedName>
        <fullName evidence="1">Uncharacterized protein</fullName>
    </submittedName>
</protein>
<accession>A0ACC3DKU8</accession>
<gene>
    <name evidence="1" type="ORF">LTS18_011113</name>
</gene>
<reference evidence="1" key="1">
    <citation type="submission" date="2024-09" db="EMBL/GenBank/DDBJ databases">
        <title>Black Yeasts Isolated from many extreme environments.</title>
        <authorList>
            <person name="Coleine C."/>
            <person name="Stajich J.E."/>
            <person name="Selbmann L."/>
        </authorList>
    </citation>
    <scope>NUCLEOTIDE SEQUENCE</scope>
    <source>
        <strain evidence="1">CCFEE 5737</strain>
    </source>
</reference>